<evidence type="ECO:0000313" key="2">
    <source>
        <dbReference type="Proteomes" id="UP000828390"/>
    </source>
</evidence>
<name>A0A9D4QZ74_DREPO</name>
<gene>
    <name evidence="1" type="ORF">DPMN_091399</name>
</gene>
<organism evidence="1 2">
    <name type="scientific">Dreissena polymorpha</name>
    <name type="common">Zebra mussel</name>
    <name type="synonym">Mytilus polymorpha</name>
    <dbReference type="NCBI Taxonomy" id="45954"/>
    <lineage>
        <taxon>Eukaryota</taxon>
        <taxon>Metazoa</taxon>
        <taxon>Spiralia</taxon>
        <taxon>Lophotrochozoa</taxon>
        <taxon>Mollusca</taxon>
        <taxon>Bivalvia</taxon>
        <taxon>Autobranchia</taxon>
        <taxon>Heteroconchia</taxon>
        <taxon>Euheterodonta</taxon>
        <taxon>Imparidentia</taxon>
        <taxon>Neoheterodontei</taxon>
        <taxon>Myida</taxon>
        <taxon>Dreissenoidea</taxon>
        <taxon>Dreissenidae</taxon>
        <taxon>Dreissena</taxon>
    </lineage>
</organism>
<proteinExistence type="predicted"/>
<dbReference type="EMBL" id="JAIWYP010000003">
    <property type="protein sequence ID" value="KAH3849014.1"/>
    <property type="molecule type" value="Genomic_DNA"/>
</dbReference>
<keyword evidence="2" id="KW-1185">Reference proteome</keyword>
<reference evidence="1" key="2">
    <citation type="submission" date="2020-11" db="EMBL/GenBank/DDBJ databases">
        <authorList>
            <person name="McCartney M.A."/>
            <person name="Auch B."/>
            <person name="Kono T."/>
            <person name="Mallez S."/>
            <person name="Becker A."/>
            <person name="Gohl D.M."/>
            <person name="Silverstein K.A.T."/>
            <person name="Koren S."/>
            <person name="Bechman K.B."/>
            <person name="Herman A."/>
            <person name="Abrahante J.E."/>
            <person name="Garbe J."/>
        </authorList>
    </citation>
    <scope>NUCLEOTIDE SEQUENCE</scope>
    <source>
        <strain evidence="1">Duluth1</strain>
        <tissue evidence="1">Whole animal</tissue>
    </source>
</reference>
<comment type="caution">
    <text evidence="1">The sequence shown here is derived from an EMBL/GenBank/DDBJ whole genome shotgun (WGS) entry which is preliminary data.</text>
</comment>
<accession>A0A9D4QZ74</accession>
<dbReference type="Proteomes" id="UP000828390">
    <property type="component" value="Unassembled WGS sequence"/>
</dbReference>
<reference evidence="1" key="1">
    <citation type="journal article" date="2019" name="bioRxiv">
        <title>The Genome of the Zebra Mussel, Dreissena polymorpha: A Resource for Invasive Species Research.</title>
        <authorList>
            <person name="McCartney M.A."/>
            <person name="Auch B."/>
            <person name="Kono T."/>
            <person name="Mallez S."/>
            <person name="Zhang Y."/>
            <person name="Obille A."/>
            <person name="Becker A."/>
            <person name="Abrahante J.E."/>
            <person name="Garbe J."/>
            <person name="Badalamenti J.P."/>
            <person name="Herman A."/>
            <person name="Mangelson H."/>
            <person name="Liachko I."/>
            <person name="Sullivan S."/>
            <person name="Sone E.D."/>
            <person name="Koren S."/>
            <person name="Silverstein K.A.T."/>
            <person name="Beckman K.B."/>
            <person name="Gohl D.M."/>
        </authorList>
    </citation>
    <scope>NUCLEOTIDE SEQUENCE</scope>
    <source>
        <strain evidence="1">Duluth1</strain>
        <tissue evidence="1">Whole animal</tissue>
    </source>
</reference>
<dbReference type="AlphaFoldDB" id="A0A9D4QZ74"/>
<evidence type="ECO:0000313" key="1">
    <source>
        <dbReference type="EMBL" id="KAH3849014.1"/>
    </source>
</evidence>
<sequence length="56" mass="5956">MNELVRFQRGAPGETLAARVAPEGLVPAVSGHVLIQVALLTEHVTAYVTREAAMTI</sequence>
<protein>
    <submittedName>
        <fullName evidence="1">Uncharacterized protein</fullName>
    </submittedName>
</protein>